<dbReference type="HOGENOM" id="CLU_1408970_0_0_1"/>
<protein>
    <submittedName>
        <fullName evidence="1">Uncharacterized protein</fullName>
    </submittedName>
</protein>
<dbReference type="Proteomes" id="UP000006310">
    <property type="component" value="Chromosome 7"/>
</dbReference>
<dbReference type="KEGG" id="kng:KNAG_0G02855"/>
<evidence type="ECO:0000313" key="1">
    <source>
        <dbReference type="EMBL" id="CCK71342.1"/>
    </source>
</evidence>
<sequence length="193" mass="22853">MLHKTSWDRNQLRTPFTLRRDDSFSSLESLSSERGWVTIVPSKLIVPELTNERVFGYDSMQQSFVDIYLKQYNIPSALDPRQAHDLYEITDPAEYTGWFEALVSHLRETGYEHLIPNSDGSFKHNLAMEESIGLRSLFWYFVRRRAYPDWVMRCERNGYRSHELICRSIVRVAYKDEERGNGLSFFRNSGLYY</sequence>
<keyword evidence="2" id="KW-1185">Reference proteome</keyword>
<proteinExistence type="predicted"/>
<dbReference type="RefSeq" id="XP_022465588.1">
    <property type="nucleotide sequence ID" value="XM_022609165.1"/>
</dbReference>
<organism evidence="1 2">
    <name type="scientific">Huiozyma naganishii (strain ATCC MYA-139 / BCRC 22969 / CBS 8797 / KCTC 17520 / NBRC 10181 / NCYC 3082 / Yp74L-3)</name>
    <name type="common">Yeast</name>
    <name type="synonym">Kazachstania naganishii</name>
    <dbReference type="NCBI Taxonomy" id="1071383"/>
    <lineage>
        <taxon>Eukaryota</taxon>
        <taxon>Fungi</taxon>
        <taxon>Dikarya</taxon>
        <taxon>Ascomycota</taxon>
        <taxon>Saccharomycotina</taxon>
        <taxon>Saccharomycetes</taxon>
        <taxon>Saccharomycetales</taxon>
        <taxon>Saccharomycetaceae</taxon>
        <taxon>Huiozyma</taxon>
    </lineage>
</organism>
<accession>J7S185</accession>
<reference evidence="2" key="2">
    <citation type="submission" date="2012-08" db="EMBL/GenBank/DDBJ databases">
        <title>Genome sequence of Kazachstania naganishii.</title>
        <authorList>
            <person name="Gordon J.L."/>
            <person name="Armisen D."/>
            <person name="Proux-Wera E."/>
            <person name="OhEigeartaigh S.S."/>
            <person name="Byrne K.P."/>
            <person name="Wolfe K.H."/>
        </authorList>
    </citation>
    <scope>NUCLEOTIDE SEQUENCE [LARGE SCALE GENOMIC DNA]</scope>
    <source>
        <strain evidence="2">ATCC MYA-139 / BCRC 22969 / CBS 8797 / CCRC 22969 / KCTC 17520 / NBRC 10181 / NCYC 3082</strain>
    </source>
</reference>
<name>J7S185_HUIN7</name>
<dbReference type="GeneID" id="34527066"/>
<dbReference type="EMBL" id="HE978320">
    <property type="protein sequence ID" value="CCK71342.1"/>
    <property type="molecule type" value="Genomic_DNA"/>
</dbReference>
<dbReference type="OrthoDB" id="6371642at2759"/>
<gene>
    <name evidence="1" type="primary">KNAG0G02855</name>
    <name evidence="1" type="ordered locus">KNAG_0G02855</name>
</gene>
<dbReference type="AlphaFoldDB" id="J7S185"/>
<evidence type="ECO:0000313" key="2">
    <source>
        <dbReference type="Proteomes" id="UP000006310"/>
    </source>
</evidence>
<reference evidence="1 2" key="1">
    <citation type="journal article" date="2011" name="Proc. Natl. Acad. Sci. U.S.A.">
        <title>Evolutionary erosion of yeast sex chromosomes by mating-type switching accidents.</title>
        <authorList>
            <person name="Gordon J.L."/>
            <person name="Armisen D."/>
            <person name="Proux-Wera E."/>
            <person name="Oheigeartaigh S.S."/>
            <person name="Byrne K.P."/>
            <person name="Wolfe K.H."/>
        </authorList>
    </citation>
    <scope>NUCLEOTIDE SEQUENCE [LARGE SCALE GENOMIC DNA]</scope>
    <source>
        <strain evidence="2">ATCC MYA-139 / BCRC 22969 / CBS 8797 / CCRC 22969 / KCTC 17520 / NBRC 10181 / NCYC 3082</strain>
    </source>
</reference>